<name>A0A512AHY5_9SPHN</name>
<comment type="caution">
    <text evidence="1">The sequence shown here is derived from an EMBL/GenBank/DDBJ whole genome shotgun (WGS) entry which is preliminary data.</text>
</comment>
<proteinExistence type="predicted"/>
<dbReference type="OrthoDB" id="3397773at2"/>
<gene>
    <name evidence="1" type="ORF">NSE01_11370</name>
</gene>
<evidence type="ECO:0000313" key="1">
    <source>
        <dbReference type="EMBL" id="GEN99304.1"/>
    </source>
</evidence>
<evidence type="ECO:0008006" key="3">
    <source>
        <dbReference type="Google" id="ProtNLM"/>
    </source>
</evidence>
<dbReference type="RefSeq" id="WP_147158653.1">
    <property type="nucleotide sequence ID" value="NZ_BJYR01000007.1"/>
</dbReference>
<organism evidence="1 2">
    <name type="scientific">Novosphingobium sediminis</name>
    <dbReference type="NCBI Taxonomy" id="707214"/>
    <lineage>
        <taxon>Bacteria</taxon>
        <taxon>Pseudomonadati</taxon>
        <taxon>Pseudomonadota</taxon>
        <taxon>Alphaproteobacteria</taxon>
        <taxon>Sphingomonadales</taxon>
        <taxon>Sphingomonadaceae</taxon>
        <taxon>Novosphingobium</taxon>
    </lineage>
</organism>
<dbReference type="Proteomes" id="UP000321464">
    <property type="component" value="Unassembled WGS sequence"/>
</dbReference>
<sequence length="318" mass="33770">MQLTPAAIAASPDHYLHSFEGADAVIVPMDRAAYARSIFLDARISPARDGAVLVPVAALAEAAPPPQTTAWIFHVAHCGSTLLARALEALSRGLVLREPMALRQLAFAPVPARLQLVLAMLSRRYDGEEPTLIKANVPVNALLPQIVAADPAAPAVFLHLGLEDYALAVLRSPQHRGWVRDIAARFAGAAPAASDAESLTALWLWQMRAFCAALEAMPQAVTLDAERFYADPAATLAALAPRLGRPADPARIAEVVGGPLFTTYSKRPGVAFDNAARLQRRTALLRELASELTDVRAAAMHAAPDLATLETRIAAAAV</sequence>
<dbReference type="Gene3D" id="3.40.50.300">
    <property type="entry name" value="P-loop containing nucleotide triphosphate hydrolases"/>
    <property type="match status" value="1"/>
</dbReference>
<reference evidence="1 2" key="1">
    <citation type="submission" date="2019-07" db="EMBL/GenBank/DDBJ databases">
        <title>Whole genome shotgun sequence of Novosphingobium sediminis NBRC 106119.</title>
        <authorList>
            <person name="Hosoyama A."/>
            <person name="Uohara A."/>
            <person name="Ohji S."/>
            <person name="Ichikawa N."/>
        </authorList>
    </citation>
    <scope>NUCLEOTIDE SEQUENCE [LARGE SCALE GENOMIC DNA]</scope>
    <source>
        <strain evidence="1 2">NBRC 106119</strain>
    </source>
</reference>
<dbReference type="InterPro" id="IPR027417">
    <property type="entry name" value="P-loop_NTPase"/>
</dbReference>
<evidence type="ECO:0000313" key="2">
    <source>
        <dbReference type="Proteomes" id="UP000321464"/>
    </source>
</evidence>
<dbReference type="EMBL" id="BJYR01000007">
    <property type="protein sequence ID" value="GEN99304.1"/>
    <property type="molecule type" value="Genomic_DNA"/>
</dbReference>
<protein>
    <recommendedName>
        <fullName evidence="3">Sulfotransferase domain-containing protein</fullName>
    </recommendedName>
</protein>
<accession>A0A512AHY5</accession>
<dbReference type="SUPFAM" id="SSF52540">
    <property type="entry name" value="P-loop containing nucleoside triphosphate hydrolases"/>
    <property type="match status" value="1"/>
</dbReference>
<dbReference type="AlphaFoldDB" id="A0A512AHY5"/>
<keyword evidence="2" id="KW-1185">Reference proteome</keyword>